<keyword evidence="3" id="KW-1185">Reference proteome</keyword>
<dbReference type="KEGG" id="cqu:CpipJ_CPIJ007598"/>
<proteinExistence type="predicted"/>
<evidence type="ECO:0000313" key="1">
    <source>
        <dbReference type="EMBL" id="EDS30875.1"/>
    </source>
</evidence>
<dbReference type="InParanoid" id="B0WM47"/>
<dbReference type="EnsemblMetazoa" id="CPIJ007598-RA">
    <property type="protein sequence ID" value="CPIJ007598-PA"/>
    <property type="gene ID" value="CPIJ007598"/>
</dbReference>
<name>B0WM47_CULQU</name>
<gene>
    <name evidence="2" type="primary">6040383</name>
    <name evidence="1" type="ORF">CpipJ_CPIJ007598</name>
</gene>
<dbReference type="eggNOG" id="KOG2301">
    <property type="taxonomic scope" value="Eukaryota"/>
</dbReference>
<dbReference type="Proteomes" id="UP000002320">
    <property type="component" value="Unassembled WGS sequence"/>
</dbReference>
<protein>
    <submittedName>
        <fullName evidence="1 2">Uncharacterized protein</fullName>
    </submittedName>
</protein>
<sequence length="66" mass="7885">MTEDLDSISEEERSLFRPFTRESLLVIEERIANEQAKQRELEKKRAEGECIFIDSLRFKTRPNLNQ</sequence>
<organism>
    <name type="scientific">Culex quinquefasciatus</name>
    <name type="common">Southern house mosquito</name>
    <name type="synonym">Culex pungens</name>
    <dbReference type="NCBI Taxonomy" id="7176"/>
    <lineage>
        <taxon>Eukaryota</taxon>
        <taxon>Metazoa</taxon>
        <taxon>Ecdysozoa</taxon>
        <taxon>Arthropoda</taxon>
        <taxon>Hexapoda</taxon>
        <taxon>Insecta</taxon>
        <taxon>Pterygota</taxon>
        <taxon>Neoptera</taxon>
        <taxon>Endopterygota</taxon>
        <taxon>Diptera</taxon>
        <taxon>Nematocera</taxon>
        <taxon>Culicoidea</taxon>
        <taxon>Culicidae</taxon>
        <taxon>Culicinae</taxon>
        <taxon>Culicini</taxon>
        <taxon>Culex</taxon>
        <taxon>Culex</taxon>
    </lineage>
</organism>
<dbReference type="VEuPathDB" id="VectorBase:CPIJ007598"/>
<dbReference type="HOGENOM" id="CLU_2833698_0_0_1"/>
<evidence type="ECO:0000313" key="2">
    <source>
        <dbReference type="EnsemblMetazoa" id="CPIJ007598-PA"/>
    </source>
</evidence>
<dbReference type="EMBL" id="DS231994">
    <property type="protein sequence ID" value="EDS30875.1"/>
    <property type="molecule type" value="Genomic_DNA"/>
</dbReference>
<dbReference type="STRING" id="7176.B0WM47"/>
<reference evidence="1" key="1">
    <citation type="submission" date="2007-03" db="EMBL/GenBank/DDBJ databases">
        <title>Annotation of Culex pipiens quinquefasciatus.</title>
        <authorList>
            <consortium name="The Broad Institute Genome Sequencing Platform"/>
            <person name="Atkinson P.W."/>
            <person name="Hemingway J."/>
            <person name="Christensen B.M."/>
            <person name="Higgs S."/>
            <person name="Kodira C."/>
            <person name="Hannick L."/>
            <person name="Megy K."/>
            <person name="O'Leary S."/>
            <person name="Pearson M."/>
            <person name="Haas B.J."/>
            <person name="Mauceli E."/>
            <person name="Wortman J.R."/>
            <person name="Lee N.H."/>
            <person name="Guigo R."/>
            <person name="Stanke M."/>
            <person name="Alvarado L."/>
            <person name="Amedeo P."/>
            <person name="Antoine C.H."/>
            <person name="Arensburger P."/>
            <person name="Bidwell S.L."/>
            <person name="Crawford M."/>
            <person name="Camaro F."/>
            <person name="Devon K."/>
            <person name="Engels R."/>
            <person name="Hammond M."/>
            <person name="Howarth C."/>
            <person name="Koehrsen M."/>
            <person name="Lawson D."/>
            <person name="Montgomery P."/>
            <person name="Nene V."/>
            <person name="Nusbaum C."/>
            <person name="Puiu D."/>
            <person name="Romero-Severson J."/>
            <person name="Severson D.W."/>
            <person name="Shumway M."/>
            <person name="Sisk P."/>
            <person name="Stolte C."/>
            <person name="Zeng Q."/>
            <person name="Eisenstadt E."/>
            <person name="Fraser-Liggett C."/>
            <person name="Strausberg R."/>
            <person name="Galagan J."/>
            <person name="Birren B."/>
            <person name="Collins F.H."/>
        </authorList>
    </citation>
    <scope>NUCLEOTIDE SEQUENCE [LARGE SCALE GENOMIC DNA]</scope>
    <source>
        <strain evidence="1">JHB</strain>
    </source>
</reference>
<accession>B0WM47</accession>
<evidence type="ECO:0000313" key="3">
    <source>
        <dbReference type="Proteomes" id="UP000002320"/>
    </source>
</evidence>
<dbReference type="OMA" id="EGECIFI"/>
<dbReference type="AlphaFoldDB" id="B0WM47"/>
<reference evidence="2" key="2">
    <citation type="submission" date="2021-02" db="UniProtKB">
        <authorList>
            <consortium name="EnsemblMetazoa"/>
        </authorList>
    </citation>
    <scope>IDENTIFICATION</scope>
    <source>
        <strain evidence="2">JHB</strain>
    </source>
</reference>